<feature type="domain" description="Xylanolytic transcriptional activator regulatory" evidence="3">
    <location>
        <begin position="311"/>
        <end position="386"/>
    </location>
</feature>
<evidence type="ECO:0000313" key="5">
    <source>
        <dbReference type="Proteomes" id="UP000054166"/>
    </source>
</evidence>
<dbReference type="GO" id="GO:0008270">
    <property type="term" value="F:zinc ion binding"/>
    <property type="evidence" value="ECO:0007669"/>
    <property type="project" value="InterPro"/>
</dbReference>
<evidence type="ECO:0000256" key="2">
    <source>
        <dbReference type="ARBA" id="ARBA00023242"/>
    </source>
</evidence>
<dbReference type="PANTHER" id="PTHR31001">
    <property type="entry name" value="UNCHARACTERIZED TRANSCRIPTIONAL REGULATORY PROTEIN"/>
    <property type="match status" value="1"/>
</dbReference>
<protein>
    <recommendedName>
        <fullName evidence="3">Xylanolytic transcriptional activator regulatory domain-containing protein</fullName>
    </recommendedName>
</protein>
<keyword evidence="2" id="KW-0539">Nucleus</keyword>
<sequence length="696" mass="77901">MESGRTTEDMNIDDNSFAASMAGDSVIQSTTPKPKLKRNRIIFVRRKSEDECHYDQQPKRLKISRDTVTHDGYAAVSPEDAAPLASLLTNALGALEPSSRAAFSALLTLLHSSDVVTTSHTPERNEQAVQAAAVALEQLSQQGPSDSVLNASSISQDQNQNLGLSTASFNPPTLVDLQNIFPNFNIVAFLLDHYFQATSIHWLWPIVHRPGFDSVYRAFQSGSHHPTLDFHALVAILCACALQFLPDTNDTTLSLSDYAPGRHVLRQRLLDFSRSVLININVLNPPPTVERIQASALHALYHENEGNLEESYQFSGVAIRMAQTMGMNRDGMALACKLQQLDAEVRRRLWWTLFTLDRFQCMALRRPYIILDQHCDVATPLNLDQFELRDAPHMQGKSLGQPTDTIFHILQSKWARLIGGMWDQCFCTNAPSYQTVIDIERQIRTFELELPGSFRLQSTQGAMARPYLALQNQIMTLQIYHVRILLLRPFLFIPSTTKSPSPEDKELALFHLYAKTVCITFCKRLLAFQQHLQTQAHRAQLRWSSLVSRVFDSALMFALAILMDPNDNQNEELDEWIGLAVNLVKELGPYNNIAPKGVEALTAIRKRTRLASPSSRSGDNSTPTVAQYNERATQVLAQPQPSLSELLGQKSAANPLWTDTKATWFAGGIPSIETLCTPVDPVQALNKFLNKCLARE</sequence>
<reference evidence="5" key="2">
    <citation type="submission" date="2015-01" db="EMBL/GenBank/DDBJ databases">
        <title>Evolutionary Origins and Diversification of the Mycorrhizal Mutualists.</title>
        <authorList>
            <consortium name="DOE Joint Genome Institute"/>
            <consortium name="Mycorrhizal Genomics Consortium"/>
            <person name="Kohler A."/>
            <person name="Kuo A."/>
            <person name="Nagy L.G."/>
            <person name="Floudas D."/>
            <person name="Copeland A."/>
            <person name="Barry K.W."/>
            <person name="Cichocki N."/>
            <person name="Veneault-Fourrey C."/>
            <person name="LaButti K."/>
            <person name="Lindquist E.A."/>
            <person name="Lipzen A."/>
            <person name="Lundell T."/>
            <person name="Morin E."/>
            <person name="Murat C."/>
            <person name="Riley R."/>
            <person name="Ohm R."/>
            <person name="Sun H."/>
            <person name="Tunlid A."/>
            <person name="Henrissat B."/>
            <person name="Grigoriev I.V."/>
            <person name="Hibbett D.S."/>
            <person name="Martin F."/>
        </authorList>
    </citation>
    <scope>NUCLEOTIDE SEQUENCE [LARGE SCALE GENOMIC DNA]</scope>
    <source>
        <strain evidence="5">F 1598</strain>
    </source>
</reference>
<evidence type="ECO:0000256" key="1">
    <source>
        <dbReference type="ARBA" id="ARBA00004123"/>
    </source>
</evidence>
<dbReference type="GO" id="GO:0005634">
    <property type="term" value="C:nucleus"/>
    <property type="evidence" value="ECO:0007669"/>
    <property type="project" value="UniProtKB-SubCell"/>
</dbReference>
<dbReference type="InterPro" id="IPR050613">
    <property type="entry name" value="Sec_Metabolite_Reg"/>
</dbReference>
<dbReference type="AlphaFoldDB" id="A0A0C3GJ07"/>
<dbReference type="Proteomes" id="UP000054166">
    <property type="component" value="Unassembled WGS sequence"/>
</dbReference>
<evidence type="ECO:0000313" key="4">
    <source>
        <dbReference type="EMBL" id="KIM90631.1"/>
    </source>
</evidence>
<dbReference type="EMBL" id="KN832972">
    <property type="protein sequence ID" value="KIM90631.1"/>
    <property type="molecule type" value="Genomic_DNA"/>
</dbReference>
<dbReference type="GO" id="GO:0006351">
    <property type="term" value="P:DNA-templated transcription"/>
    <property type="evidence" value="ECO:0007669"/>
    <property type="project" value="InterPro"/>
</dbReference>
<reference evidence="4 5" key="1">
    <citation type="submission" date="2014-04" db="EMBL/GenBank/DDBJ databases">
        <authorList>
            <consortium name="DOE Joint Genome Institute"/>
            <person name="Kuo A."/>
            <person name="Tarkka M."/>
            <person name="Buscot F."/>
            <person name="Kohler A."/>
            <person name="Nagy L.G."/>
            <person name="Floudas D."/>
            <person name="Copeland A."/>
            <person name="Barry K.W."/>
            <person name="Cichocki N."/>
            <person name="Veneault-Fourrey C."/>
            <person name="LaButti K."/>
            <person name="Lindquist E.A."/>
            <person name="Lipzen A."/>
            <person name="Lundell T."/>
            <person name="Morin E."/>
            <person name="Murat C."/>
            <person name="Sun H."/>
            <person name="Tunlid A."/>
            <person name="Henrissat B."/>
            <person name="Grigoriev I.V."/>
            <person name="Hibbett D.S."/>
            <person name="Martin F."/>
            <person name="Nordberg H.P."/>
            <person name="Cantor M.N."/>
            <person name="Hua S.X."/>
        </authorList>
    </citation>
    <scope>NUCLEOTIDE SEQUENCE [LARGE SCALE GENOMIC DNA]</scope>
    <source>
        <strain evidence="4 5">F 1598</strain>
    </source>
</reference>
<gene>
    <name evidence="4" type="ORF">PILCRDRAFT_916</name>
</gene>
<dbReference type="InParanoid" id="A0A0C3GJ07"/>
<dbReference type="STRING" id="765440.A0A0C3GJ07"/>
<dbReference type="HOGENOM" id="CLU_395930_0_0_1"/>
<keyword evidence="5" id="KW-1185">Reference proteome</keyword>
<dbReference type="PANTHER" id="PTHR31001:SF87">
    <property type="entry name" value="COL-21"/>
    <property type="match status" value="1"/>
</dbReference>
<organism evidence="4 5">
    <name type="scientific">Piloderma croceum (strain F 1598)</name>
    <dbReference type="NCBI Taxonomy" id="765440"/>
    <lineage>
        <taxon>Eukaryota</taxon>
        <taxon>Fungi</taxon>
        <taxon>Dikarya</taxon>
        <taxon>Basidiomycota</taxon>
        <taxon>Agaricomycotina</taxon>
        <taxon>Agaricomycetes</taxon>
        <taxon>Agaricomycetidae</taxon>
        <taxon>Atheliales</taxon>
        <taxon>Atheliaceae</taxon>
        <taxon>Piloderma</taxon>
    </lineage>
</organism>
<name>A0A0C3GJ07_PILCF</name>
<proteinExistence type="predicted"/>
<dbReference type="OrthoDB" id="3364175at2759"/>
<dbReference type="GO" id="GO:0003677">
    <property type="term" value="F:DNA binding"/>
    <property type="evidence" value="ECO:0007669"/>
    <property type="project" value="InterPro"/>
</dbReference>
<dbReference type="CDD" id="cd12148">
    <property type="entry name" value="fungal_TF_MHR"/>
    <property type="match status" value="1"/>
</dbReference>
<evidence type="ECO:0000259" key="3">
    <source>
        <dbReference type="SMART" id="SM00906"/>
    </source>
</evidence>
<dbReference type="SMART" id="SM00906">
    <property type="entry name" value="Fungal_trans"/>
    <property type="match status" value="1"/>
</dbReference>
<dbReference type="Pfam" id="PF04082">
    <property type="entry name" value="Fungal_trans"/>
    <property type="match status" value="1"/>
</dbReference>
<comment type="subcellular location">
    <subcellularLocation>
        <location evidence="1">Nucleus</location>
    </subcellularLocation>
</comment>
<accession>A0A0C3GJ07</accession>
<dbReference type="InterPro" id="IPR007219">
    <property type="entry name" value="XnlR_reg_dom"/>
</dbReference>